<organism evidence="1 2">
    <name type="scientific">Aspergillus mulundensis</name>
    <dbReference type="NCBI Taxonomy" id="1810919"/>
    <lineage>
        <taxon>Eukaryota</taxon>
        <taxon>Fungi</taxon>
        <taxon>Dikarya</taxon>
        <taxon>Ascomycota</taxon>
        <taxon>Pezizomycotina</taxon>
        <taxon>Eurotiomycetes</taxon>
        <taxon>Eurotiomycetidae</taxon>
        <taxon>Eurotiales</taxon>
        <taxon>Aspergillaceae</taxon>
        <taxon>Aspergillus</taxon>
        <taxon>Aspergillus subgen. Nidulantes</taxon>
    </lineage>
</organism>
<dbReference type="Proteomes" id="UP000256690">
    <property type="component" value="Unassembled WGS sequence"/>
</dbReference>
<sequence length="129" mass="15095">MQQEDSRALHVANRKISVINKTQAEYSAEPDLDTFGLRGPSETVELDEQCLETFFKWLEEKCHYDGERQWVYFRSGYGDKVVPRTWETWRTCILREAPVFFIEAHETLEKSFETMALGKDTSEHLCGKP</sequence>
<protein>
    <submittedName>
        <fullName evidence="1">Uncharacterized protein</fullName>
    </submittedName>
</protein>
<name>A0A3D8RER0_9EURO</name>
<reference evidence="1 2" key="1">
    <citation type="journal article" date="2018" name="IMA Fungus">
        <title>IMA Genome-F 9: Draft genome sequence of Annulohypoxylon stygium, Aspergillus mulundensis, Berkeleyomyces basicola (syn. Thielaviopsis basicola), Ceratocystis smalleyi, two Cercospora beticola strains, Coleophoma cylindrospora, Fusarium fracticaudum, Phialophora cf. hyalina, and Morchella septimelata.</title>
        <authorList>
            <person name="Wingfield B.D."/>
            <person name="Bills G.F."/>
            <person name="Dong Y."/>
            <person name="Huang W."/>
            <person name="Nel W.J."/>
            <person name="Swalarsk-Parry B.S."/>
            <person name="Vaghefi N."/>
            <person name="Wilken P.M."/>
            <person name="An Z."/>
            <person name="de Beer Z.W."/>
            <person name="De Vos L."/>
            <person name="Chen L."/>
            <person name="Duong T.A."/>
            <person name="Gao Y."/>
            <person name="Hammerbacher A."/>
            <person name="Kikkert J.R."/>
            <person name="Li Y."/>
            <person name="Li H."/>
            <person name="Li K."/>
            <person name="Li Q."/>
            <person name="Liu X."/>
            <person name="Ma X."/>
            <person name="Naidoo K."/>
            <person name="Pethybridge S.J."/>
            <person name="Sun J."/>
            <person name="Steenkamp E.T."/>
            <person name="van der Nest M.A."/>
            <person name="van Wyk S."/>
            <person name="Wingfield M.J."/>
            <person name="Xiong C."/>
            <person name="Yue Q."/>
            <person name="Zhang X."/>
        </authorList>
    </citation>
    <scope>NUCLEOTIDE SEQUENCE [LARGE SCALE GENOMIC DNA]</scope>
    <source>
        <strain evidence="1 2">DSM 5745</strain>
    </source>
</reference>
<dbReference type="RefSeq" id="XP_026601581.1">
    <property type="nucleotide sequence ID" value="XM_026749549.1"/>
</dbReference>
<dbReference type="GeneID" id="38117903"/>
<comment type="caution">
    <text evidence="1">The sequence shown here is derived from an EMBL/GenBank/DDBJ whole genome shotgun (WGS) entry which is preliminary data.</text>
</comment>
<keyword evidence="2" id="KW-1185">Reference proteome</keyword>
<dbReference type="EMBL" id="PVWQ01000009">
    <property type="protein sequence ID" value="RDW72361.1"/>
    <property type="molecule type" value="Genomic_DNA"/>
</dbReference>
<dbReference type="AlphaFoldDB" id="A0A3D8RER0"/>
<gene>
    <name evidence="1" type="ORF">DSM5745_07533</name>
</gene>
<accession>A0A3D8RER0</accession>
<proteinExistence type="predicted"/>
<evidence type="ECO:0000313" key="2">
    <source>
        <dbReference type="Proteomes" id="UP000256690"/>
    </source>
</evidence>
<evidence type="ECO:0000313" key="1">
    <source>
        <dbReference type="EMBL" id="RDW72361.1"/>
    </source>
</evidence>